<dbReference type="PANTHER" id="PTHR30489">
    <property type="entry name" value="LIPOPROTEIN-RELEASING SYSTEM TRANSMEMBRANE PROTEIN LOLE"/>
    <property type="match status" value="1"/>
</dbReference>
<keyword evidence="5 7" id="KW-1133">Transmembrane helix</keyword>
<dbReference type="PANTHER" id="PTHR30489:SF0">
    <property type="entry name" value="LIPOPROTEIN-RELEASING SYSTEM TRANSMEMBRANE PROTEIN LOLE"/>
    <property type="match status" value="1"/>
</dbReference>
<evidence type="ECO:0000256" key="4">
    <source>
        <dbReference type="ARBA" id="ARBA00022692"/>
    </source>
</evidence>
<keyword evidence="3" id="KW-1003">Cell membrane</keyword>
<dbReference type="GO" id="GO:0098797">
    <property type="term" value="C:plasma membrane protein complex"/>
    <property type="evidence" value="ECO:0007669"/>
    <property type="project" value="TreeGrafter"/>
</dbReference>
<evidence type="ECO:0000256" key="1">
    <source>
        <dbReference type="ARBA" id="ARBA00004651"/>
    </source>
</evidence>
<keyword evidence="6 7" id="KW-0472">Membrane</keyword>
<feature type="transmembrane region" description="Helical" evidence="7">
    <location>
        <begin position="374"/>
        <end position="396"/>
    </location>
</feature>
<feature type="transmembrane region" description="Helical" evidence="7">
    <location>
        <begin position="286"/>
        <end position="308"/>
    </location>
</feature>
<dbReference type="AlphaFoldDB" id="A0AAP6JHN1"/>
<keyword evidence="11" id="KW-1185">Reference proteome</keyword>
<comment type="similarity">
    <text evidence="2">Belongs to the ABC-4 integral membrane protein family. LolC/E subfamily.</text>
</comment>
<evidence type="ECO:0000313" key="11">
    <source>
        <dbReference type="Proteomes" id="UP001302316"/>
    </source>
</evidence>
<feature type="domain" description="ABC3 transporter permease C-terminal" evidence="8">
    <location>
        <begin position="289"/>
        <end position="406"/>
    </location>
</feature>
<keyword evidence="4 7" id="KW-0812">Transmembrane</keyword>
<protein>
    <submittedName>
        <fullName evidence="10">ABC transporter permease</fullName>
    </submittedName>
</protein>
<feature type="transmembrane region" description="Helical" evidence="7">
    <location>
        <begin position="27"/>
        <end position="47"/>
    </location>
</feature>
<dbReference type="Pfam" id="PF02687">
    <property type="entry name" value="FtsX"/>
    <property type="match status" value="1"/>
</dbReference>
<evidence type="ECO:0000259" key="8">
    <source>
        <dbReference type="Pfam" id="PF02687"/>
    </source>
</evidence>
<accession>A0AAP6JHN1</accession>
<dbReference type="Proteomes" id="UP001302316">
    <property type="component" value="Unassembled WGS sequence"/>
</dbReference>
<dbReference type="InterPro" id="IPR003838">
    <property type="entry name" value="ABC3_permease_C"/>
</dbReference>
<sequence length="413" mass="44403">MKLMDLRLWYESRLAVEFLREGRAQSLLIILGVGLGVAVIVFVLALISGLQDNLIERTLGTQAHVSLQAPEEAVRVLRDPAEVDIAAQAVNERAQRLRSVQNWQALVAALEDESRVTAVSPVVSGPAFARRGQAFESVALLGIDPARYAQIVPVQEDMVAGEFRPTANEVVIGNVLADKLGVEVGDRIRLEGTDARAGNFQIAGIFSLGVRDLDERFVYLPIRPVQTLLNLPGGVTSVDVTIDEIFQAESFAEDLRLRFRVNAESWMETNEQLLNALRSQSQSTNLIQVFVGISVAFGIASVLAVSVVQRRREIGILRATGSTANQVMTVFLIQGGIVGLLGSFLGSLGGLGMVSLFTALGARPDREALFDVTAGAGLVMGAMLLATVTGILAAYFPARRAAKMDPVAAIRDE</sequence>
<dbReference type="InterPro" id="IPR025857">
    <property type="entry name" value="MacB_PCD"/>
</dbReference>
<gene>
    <name evidence="10" type="ORF">VCB98_11370</name>
</gene>
<dbReference type="InterPro" id="IPR051447">
    <property type="entry name" value="Lipoprotein-release_system"/>
</dbReference>
<dbReference type="GO" id="GO:0044874">
    <property type="term" value="P:lipoprotein localization to outer membrane"/>
    <property type="evidence" value="ECO:0007669"/>
    <property type="project" value="TreeGrafter"/>
</dbReference>
<evidence type="ECO:0000259" key="9">
    <source>
        <dbReference type="Pfam" id="PF12704"/>
    </source>
</evidence>
<feature type="domain" description="MacB-like periplasmic core" evidence="9">
    <location>
        <begin position="26"/>
        <end position="256"/>
    </location>
</feature>
<evidence type="ECO:0000256" key="7">
    <source>
        <dbReference type="SAM" id="Phobius"/>
    </source>
</evidence>
<evidence type="ECO:0000313" key="10">
    <source>
        <dbReference type="EMBL" id="MEA5446419.1"/>
    </source>
</evidence>
<evidence type="ECO:0000256" key="3">
    <source>
        <dbReference type="ARBA" id="ARBA00022475"/>
    </source>
</evidence>
<dbReference type="EMBL" id="JAYGII010000032">
    <property type="protein sequence ID" value="MEA5446419.1"/>
    <property type="molecule type" value="Genomic_DNA"/>
</dbReference>
<proteinExistence type="inferred from homology"/>
<evidence type="ECO:0000256" key="2">
    <source>
        <dbReference type="ARBA" id="ARBA00005236"/>
    </source>
</evidence>
<evidence type="ECO:0000256" key="6">
    <source>
        <dbReference type="ARBA" id="ARBA00023136"/>
    </source>
</evidence>
<feature type="transmembrane region" description="Helical" evidence="7">
    <location>
        <begin position="329"/>
        <end position="354"/>
    </location>
</feature>
<organism evidence="10 11">
    <name type="scientific">Natronospira elongata</name>
    <dbReference type="NCBI Taxonomy" id="3110268"/>
    <lineage>
        <taxon>Bacteria</taxon>
        <taxon>Pseudomonadati</taxon>
        <taxon>Pseudomonadota</taxon>
        <taxon>Gammaproteobacteria</taxon>
        <taxon>Natronospirales</taxon>
        <taxon>Natronospiraceae</taxon>
        <taxon>Natronospira</taxon>
    </lineage>
</organism>
<evidence type="ECO:0000256" key="5">
    <source>
        <dbReference type="ARBA" id="ARBA00022989"/>
    </source>
</evidence>
<comment type="subcellular location">
    <subcellularLocation>
        <location evidence="1">Cell membrane</location>
        <topology evidence="1">Multi-pass membrane protein</topology>
    </subcellularLocation>
</comment>
<dbReference type="Pfam" id="PF12704">
    <property type="entry name" value="MacB_PCD"/>
    <property type="match status" value="1"/>
</dbReference>
<name>A0AAP6JHN1_9GAMM</name>
<reference evidence="10 11" key="1">
    <citation type="submission" date="2023-12" db="EMBL/GenBank/DDBJ databases">
        <title>Whole-genome sequencing of halo(alkali)philic microorganisms from hypersaline lakes.</title>
        <authorList>
            <person name="Sorokin D.Y."/>
            <person name="Merkel A.Y."/>
            <person name="Messina E."/>
            <person name="Yakimov M."/>
        </authorList>
    </citation>
    <scope>NUCLEOTIDE SEQUENCE [LARGE SCALE GENOMIC DNA]</scope>
    <source>
        <strain evidence="10 11">AB-CW1</strain>
    </source>
</reference>
<comment type="caution">
    <text evidence="10">The sequence shown here is derived from an EMBL/GenBank/DDBJ whole genome shotgun (WGS) entry which is preliminary data.</text>
</comment>